<keyword evidence="4" id="KW-1185">Reference proteome</keyword>
<evidence type="ECO:0000313" key="3">
    <source>
        <dbReference type="EMBL" id="OAQ35109.1"/>
    </source>
</evidence>
<protein>
    <submittedName>
        <fullName evidence="3">Uncharacterized protein</fullName>
    </submittedName>
</protein>
<proteinExistence type="predicted"/>
<evidence type="ECO:0000313" key="4">
    <source>
        <dbReference type="Proteomes" id="UP000078512"/>
    </source>
</evidence>
<dbReference type="AlphaFoldDB" id="A0A197KFF7"/>
<accession>A0A197KFF7</accession>
<evidence type="ECO:0000256" key="2">
    <source>
        <dbReference type="SAM" id="SignalP"/>
    </source>
</evidence>
<feature type="compositionally biased region" description="Polar residues" evidence="1">
    <location>
        <begin position="42"/>
        <end position="55"/>
    </location>
</feature>
<feature type="chain" id="PRO_5008276858" evidence="2">
    <location>
        <begin position="26"/>
        <end position="233"/>
    </location>
</feature>
<reference evidence="3 4" key="1">
    <citation type="submission" date="2016-05" db="EMBL/GenBank/DDBJ databases">
        <title>Genome sequencing reveals origins of a unique bacterial endosymbiosis in the earliest lineages of terrestrial Fungi.</title>
        <authorList>
            <consortium name="DOE Joint Genome Institute"/>
            <person name="Uehling J."/>
            <person name="Gryganskyi A."/>
            <person name="Hameed K."/>
            <person name="Tschaplinski T."/>
            <person name="Misztal P."/>
            <person name="Wu S."/>
            <person name="Desiro A."/>
            <person name="Vande Pol N."/>
            <person name="Du Z.-Y."/>
            <person name="Zienkiewicz A."/>
            <person name="Zienkiewicz K."/>
            <person name="Morin E."/>
            <person name="Tisserant E."/>
            <person name="Splivallo R."/>
            <person name="Hainaut M."/>
            <person name="Henrissat B."/>
            <person name="Ohm R."/>
            <person name="Kuo A."/>
            <person name="Yan J."/>
            <person name="Lipzen A."/>
            <person name="Nolan M."/>
            <person name="Labutti K."/>
            <person name="Barry K."/>
            <person name="Goldstein A."/>
            <person name="Labbe J."/>
            <person name="Schadt C."/>
            <person name="Tuskan G."/>
            <person name="Grigoriev I."/>
            <person name="Martin F."/>
            <person name="Vilgalys R."/>
            <person name="Bonito G."/>
        </authorList>
    </citation>
    <scope>NUCLEOTIDE SEQUENCE [LARGE SCALE GENOMIC DNA]</scope>
    <source>
        <strain evidence="3 4">AG-77</strain>
    </source>
</reference>
<name>A0A197KFF7_9FUNG</name>
<dbReference type="EMBL" id="KV442015">
    <property type="protein sequence ID" value="OAQ35109.1"/>
    <property type="molecule type" value="Genomic_DNA"/>
</dbReference>
<sequence>MLFTAKKFLLLFATFAFSHLHLIHAQQQPTGTASATDPVPTYENTPGAQVQSPSNGISVRPDGVLPIALTIGRRPISSVVVTVAKADGSGNTTVLEYKPLAAPRIMTVAPLAAFKFSEGDYIMNLAITPNLTALLPTYTPPPSSGNATATTTKAVAPAQPTAPNNLPGMYYWRGALKLSNDAPATNGGGSASSNAAPSAGVGAGVVGVMGAWATFANMMTALGVMAVVNVVAL</sequence>
<dbReference type="Proteomes" id="UP000078512">
    <property type="component" value="Unassembled WGS sequence"/>
</dbReference>
<keyword evidence="2" id="KW-0732">Signal</keyword>
<feature type="signal peptide" evidence="2">
    <location>
        <begin position="1"/>
        <end position="25"/>
    </location>
</feature>
<feature type="region of interest" description="Disordered" evidence="1">
    <location>
        <begin position="30"/>
        <end position="55"/>
    </location>
</feature>
<gene>
    <name evidence="3" type="ORF">K457DRAFT_151704</name>
</gene>
<evidence type="ECO:0000256" key="1">
    <source>
        <dbReference type="SAM" id="MobiDB-lite"/>
    </source>
</evidence>
<dbReference type="OrthoDB" id="2420380at2759"/>
<organism evidence="3 4">
    <name type="scientific">Linnemannia elongata AG-77</name>
    <dbReference type="NCBI Taxonomy" id="1314771"/>
    <lineage>
        <taxon>Eukaryota</taxon>
        <taxon>Fungi</taxon>
        <taxon>Fungi incertae sedis</taxon>
        <taxon>Mucoromycota</taxon>
        <taxon>Mortierellomycotina</taxon>
        <taxon>Mortierellomycetes</taxon>
        <taxon>Mortierellales</taxon>
        <taxon>Mortierellaceae</taxon>
        <taxon>Linnemannia</taxon>
    </lineage>
</organism>